<keyword evidence="2" id="KW-0539">Nucleus</keyword>
<evidence type="ECO:0000259" key="4">
    <source>
        <dbReference type="Pfam" id="PF00808"/>
    </source>
</evidence>
<dbReference type="GO" id="GO:0046982">
    <property type="term" value="F:protein heterodimerization activity"/>
    <property type="evidence" value="ECO:0007669"/>
    <property type="project" value="InterPro"/>
</dbReference>
<dbReference type="InterPro" id="IPR050568">
    <property type="entry name" value="Transcr_DNA_Rep_Reg"/>
</dbReference>
<dbReference type="KEGG" id="more:E1B28_012589"/>
<dbReference type="CDD" id="cd23645">
    <property type="entry name" value="HFD_Dpb3-like"/>
    <property type="match status" value="1"/>
</dbReference>
<feature type="compositionally biased region" description="Polar residues" evidence="3">
    <location>
        <begin position="185"/>
        <end position="195"/>
    </location>
</feature>
<feature type="compositionally biased region" description="Acidic residues" evidence="3">
    <location>
        <begin position="1"/>
        <end position="15"/>
    </location>
</feature>
<dbReference type="InterPro" id="IPR009072">
    <property type="entry name" value="Histone-fold"/>
</dbReference>
<evidence type="ECO:0000256" key="3">
    <source>
        <dbReference type="SAM" id="MobiDB-lite"/>
    </source>
</evidence>
<feature type="domain" description="Transcription factor CBF/NF-Y/archaeal histone" evidence="4">
    <location>
        <begin position="61"/>
        <end position="120"/>
    </location>
</feature>
<reference evidence="5" key="1">
    <citation type="journal article" date="2021" name="Genome Biol. Evol.">
        <title>The assembled and annotated genome of the fairy-ring fungus Marasmius oreades.</title>
        <authorList>
            <person name="Hiltunen M."/>
            <person name="Ament-Velasquez S.L."/>
            <person name="Johannesson H."/>
        </authorList>
    </citation>
    <scope>NUCLEOTIDE SEQUENCE</scope>
    <source>
        <strain evidence="5">03SP1</strain>
    </source>
</reference>
<name>A0A9P7RSL2_9AGAR</name>
<dbReference type="AlphaFoldDB" id="A0A9P7RSL2"/>
<keyword evidence="6" id="KW-1185">Reference proteome</keyword>
<dbReference type="Proteomes" id="UP001049176">
    <property type="component" value="Chromosome 8"/>
</dbReference>
<dbReference type="GeneID" id="66081664"/>
<sequence length="211" mass="23814">MSNEETQMDIQEEQPQEIPDPFSHMDEDAAEDDEPTVSISAPKKKLKQPVQLTREPGKSLFPFSRVQRIIKADKDIPIMAKDATVLISLATEEFVKRLCQEAHRIAEREKRTMVHAKDIATIARKADEFLFLEEILSHRPAEQLKRKPKALAEKEKEPAEKEKEPAEIEGSTLIDHFAPPKKTTAETNESGSQVIVMNDDGTMEIEPSTAT</sequence>
<dbReference type="GO" id="GO:0005634">
    <property type="term" value="C:nucleus"/>
    <property type="evidence" value="ECO:0007669"/>
    <property type="project" value="UniProtKB-SubCell"/>
</dbReference>
<dbReference type="InterPro" id="IPR003958">
    <property type="entry name" value="CBFA_NFYB_domain"/>
</dbReference>
<gene>
    <name evidence="5" type="ORF">E1B28_012589</name>
</gene>
<dbReference type="OrthoDB" id="636685at2759"/>
<evidence type="ECO:0000313" key="5">
    <source>
        <dbReference type="EMBL" id="KAG7088615.1"/>
    </source>
</evidence>
<feature type="region of interest" description="Disordered" evidence="3">
    <location>
        <begin position="142"/>
        <end position="211"/>
    </location>
</feature>
<evidence type="ECO:0000313" key="6">
    <source>
        <dbReference type="Proteomes" id="UP001049176"/>
    </source>
</evidence>
<accession>A0A9P7RSL2</accession>
<dbReference type="PANTHER" id="PTHR10252:SF54">
    <property type="entry name" value="CHROMATIN ACCESSIBILITY COMPLEX PROTEIN 1"/>
    <property type="match status" value="1"/>
</dbReference>
<dbReference type="SUPFAM" id="SSF47113">
    <property type="entry name" value="Histone-fold"/>
    <property type="match status" value="1"/>
</dbReference>
<evidence type="ECO:0000256" key="1">
    <source>
        <dbReference type="ARBA" id="ARBA00004123"/>
    </source>
</evidence>
<dbReference type="RefSeq" id="XP_043005086.1">
    <property type="nucleotide sequence ID" value="XM_043157718.1"/>
</dbReference>
<proteinExistence type="predicted"/>
<dbReference type="PANTHER" id="PTHR10252">
    <property type="entry name" value="HISTONE-LIKE TRANSCRIPTION FACTOR CCAAT-RELATED"/>
    <property type="match status" value="1"/>
</dbReference>
<dbReference type="EMBL" id="CM032188">
    <property type="protein sequence ID" value="KAG7088615.1"/>
    <property type="molecule type" value="Genomic_DNA"/>
</dbReference>
<dbReference type="Gene3D" id="1.10.20.10">
    <property type="entry name" value="Histone, subunit A"/>
    <property type="match status" value="1"/>
</dbReference>
<comment type="subcellular location">
    <subcellularLocation>
        <location evidence="1">Nucleus</location>
    </subcellularLocation>
</comment>
<comment type="caution">
    <text evidence="5">The sequence shown here is derived from an EMBL/GenBank/DDBJ whole genome shotgun (WGS) entry which is preliminary data.</text>
</comment>
<evidence type="ECO:0000256" key="2">
    <source>
        <dbReference type="ARBA" id="ARBA00023242"/>
    </source>
</evidence>
<dbReference type="Pfam" id="PF00808">
    <property type="entry name" value="CBFD_NFYB_HMF"/>
    <property type="match status" value="1"/>
</dbReference>
<feature type="region of interest" description="Disordered" evidence="3">
    <location>
        <begin position="1"/>
        <end position="52"/>
    </location>
</feature>
<organism evidence="5 6">
    <name type="scientific">Marasmius oreades</name>
    <name type="common">fairy-ring Marasmius</name>
    <dbReference type="NCBI Taxonomy" id="181124"/>
    <lineage>
        <taxon>Eukaryota</taxon>
        <taxon>Fungi</taxon>
        <taxon>Dikarya</taxon>
        <taxon>Basidiomycota</taxon>
        <taxon>Agaricomycotina</taxon>
        <taxon>Agaricomycetes</taxon>
        <taxon>Agaricomycetidae</taxon>
        <taxon>Agaricales</taxon>
        <taxon>Marasmiineae</taxon>
        <taxon>Marasmiaceae</taxon>
        <taxon>Marasmius</taxon>
    </lineage>
</organism>
<protein>
    <recommendedName>
        <fullName evidence="4">Transcription factor CBF/NF-Y/archaeal histone domain-containing protein</fullName>
    </recommendedName>
</protein>
<feature type="compositionally biased region" description="Basic and acidic residues" evidence="3">
    <location>
        <begin position="142"/>
        <end position="166"/>
    </location>
</feature>